<evidence type="ECO:0000313" key="1">
    <source>
        <dbReference type="EMBL" id="GAG40851.1"/>
    </source>
</evidence>
<dbReference type="EMBL" id="BARS01042280">
    <property type="protein sequence ID" value="GAG40851.1"/>
    <property type="molecule type" value="Genomic_DNA"/>
</dbReference>
<feature type="non-terminal residue" evidence="1">
    <location>
        <position position="1"/>
    </location>
</feature>
<proteinExistence type="predicted"/>
<organism evidence="1">
    <name type="scientific">marine sediment metagenome</name>
    <dbReference type="NCBI Taxonomy" id="412755"/>
    <lineage>
        <taxon>unclassified sequences</taxon>
        <taxon>metagenomes</taxon>
        <taxon>ecological metagenomes</taxon>
    </lineage>
</organism>
<reference evidence="1" key="1">
    <citation type="journal article" date="2014" name="Front. Microbiol.">
        <title>High frequency of phylogenetically diverse reductive dehalogenase-homologous genes in deep subseafloor sedimentary metagenomes.</title>
        <authorList>
            <person name="Kawai M."/>
            <person name="Futagami T."/>
            <person name="Toyoda A."/>
            <person name="Takaki Y."/>
            <person name="Nishi S."/>
            <person name="Hori S."/>
            <person name="Arai W."/>
            <person name="Tsubouchi T."/>
            <person name="Morono Y."/>
            <person name="Uchiyama I."/>
            <person name="Ito T."/>
            <person name="Fujiyama A."/>
            <person name="Inagaki F."/>
            <person name="Takami H."/>
        </authorList>
    </citation>
    <scope>NUCLEOTIDE SEQUENCE</scope>
    <source>
        <strain evidence="1">Expedition CK06-06</strain>
    </source>
</reference>
<gene>
    <name evidence="1" type="ORF">S01H1_64171</name>
</gene>
<name>X0YW70_9ZZZZ</name>
<protein>
    <submittedName>
        <fullName evidence="1">Uncharacterized protein</fullName>
    </submittedName>
</protein>
<dbReference type="AlphaFoldDB" id="X0YW70"/>
<accession>X0YW70</accession>
<sequence>AGGTLRVRAETRLTKHAKEIDSMVEIKNASGLYMTCNNAPSCFHRARRGPALLCETFDDYVPPTVRIGDRVTTPTAEPSMAVSAAEEDASKYAGLCMNCDRRRTCRHPKPAGGVWHCEDYE</sequence>
<comment type="caution">
    <text evidence="1">The sequence shown here is derived from an EMBL/GenBank/DDBJ whole genome shotgun (WGS) entry which is preliminary data.</text>
</comment>